<protein>
    <submittedName>
        <fullName evidence="1">Uncharacterized protein</fullName>
    </submittedName>
</protein>
<keyword evidence="2" id="KW-1185">Reference proteome</keyword>
<organism evidence="1 2">
    <name type="scientific">Ditylenchus destructor</name>
    <dbReference type="NCBI Taxonomy" id="166010"/>
    <lineage>
        <taxon>Eukaryota</taxon>
        <taxon>Metazoa</taxon>
        <taxon>Ecdysozoa</taxon>
        <taxon>Nematoda</taxon>
        <taxon>Chromadorea</taxon>
        <taxon>Rhabditida</taxon>
        <taxon>Tylenchina</taxon>
        <taxon>Tylenchomorpha</taxon>
        <taxon>Sphaerularioidea</taxon>
        <taxon>Anguinidae</taxon>
        <taxon>Anguininae</taxon>
        <taxon>Ditylenchus</taxon>
    </lineage>
</organism>
<name>A0AAD4MU70_9BILA</name>
<dbReference type="Proteomes" id="UP001201812">
    <property type="component" value="Unassembled WGS sequence"/>
</dbReference>
<dbReference type="AlphaFoldDB" id="A0AAD4MU70"/>
<comment type="caution">
    <text evidence="1">The sequence shown here is derived from an EMBL/GenBank/DDBJ whole genome shotgun (WGS) entry which is preliminary data.</text>
</comment>
<dbReference type="EMBL" id="JAKKPZ010000076">
    <property type="protein sequence ID" value="KAI1703816.1"/>
    <property type="molecule type" value="Genomic_DNA"/>
</dbReference>
<gene>
    <name evidence="1" type="ORF">DdX_14652</name>
</gene>
<proteinExistence type="predicted"/>
<sequence length="150" mass="17549">MNQSIKSFMPSPAPAATDHEWVSQLNLTRFEPIGSETKKRMKDLFENQKDIKNLLLINLPNSLDDLKIPSLCKLKERMSLSRFDDATFLRIFCVQIATPKFRQEYNISHSDAAHMYYLAIALKYLFANYSGTFDDVFRICLYYNPHWTIN</sequence>
<evidence type="ECO:0000313" key="2">
    <source>
        <dbReference type="Proteomes" id="UP001201812"/>
    </source>
</evidence>
<evidence type="ECO:0000313" key="1">
    <source>
        <dbReference type="EMBL" id="KAI1703816.1"/>
    </source>
</evidence>
<accession>A0AAD4MU70</accession>
<reference evidence="1" key="1">
    <citation type="submission" date="2022-01" db="EMBL/GenBank/DDBJ databases">
        <title>Genome Sequence Resource for Two Populations of Ditylenchus destructor, the Migratory Endoparasitic Phytonematode.</title>
        <authorList>
            <person name="Zhang H."/>
            <person name="Lin R."/>
            <person name="Xie B."/>
        </authorList>
    </citation>
    <scope>NUCLEOTIDE SEQUENCE</scope>
    <source>
        <strain evidence="1">BazhouSP</strain>
    </source>
</reference>